<evidence type="ECO:0000313" key="4">
    <source>
        <dbReference type="Proteomes" id="UP000319829"/>
    </source>
</evidence>
<dbReference type="Gene3D" id="3.40.50.300">
    <property type="entry name" value="P-loop containing nucleotide triphosphate hydrolases"/>
    <property type="match status" value="1"/>
</dbReference>
<organism evidence="3 4">
    <name type="scientific">Eiseniibacteriota bacterium</name>
    <dbReference type="NCBI Taxonomy" id="2212470"/>
    <lineage>
        <taxon>Bacteria</taxon>
        <taxon>Candidatus Eiseniibacteriota</taxon>
    </lineage>
</organism>
<gene>
    <name evidence="3" type="ORF">E6K74_12520</name>
</gene>
<feature type="compositionally biased region" description="Basic and acidic residues" evidence="1">
    <location>
        <begin position="83"/>
        <end position="93"/>
    </location>
</feature>
<dbReference type="SUPFAM" id="SSF52540">
    <property type="entry name" value="P-loop containing nucleoside triphosphate hydrolases"/>
    <property type="match status" value="1"/>
</dbReference>
<feature type="domain" description="ABC transporter" evidence="2">
    <location>
        <begin position="43"/>
        <end position="96"/>
    </location>
</feature>
<evidence type="ECO:0000313" key="3">
    <source>
        <dbReference type="EMBL" id="TMQ52322.1"/>
    </source>
</evidence>
<feature type="region of interest" description="Disordered" evidence="1">
    <location>
        <begin position="1"/>
        <end position="24"/>
    </location>
</feature>
<dbReference type="GO" id="GO:0016887">
    <property type="term" value="F:ATP hydrolysis activity"/>
    <property type="evidence" value="ECO:0007669"/>
    <property type="project" value="InterPro"/>
</dbReference>
<comment type="caution">
    <text evidence="3">The sequence shown here is derived from an EMBL/GenBank/DDBJ whole genome shotgun (WGS) entry which is preliminary data.</text>
</comment>
<evidence type="ECO:0000259" key="2">
    <source>
        <dbReference type="Pfam" id="PF00005"/>
    </source>
</evidence>
<sequence>MKRAQFAGGSGRDVGRGSGVSGRSAGLRVKGLTVPDGSRWLVRDLDFEVKPGTVHMVLGERDTGKTALLETLAGLRREERGTVRLGDDDASLRDRRRGTRSAWGSRLFSTSRSRPCVRSSGDCSSSPRRSANPPAPCFSMSRRASWVPMRHGIYWR</sequence>
<accession>A0A538SLT4</accession>
<reference evidence="3 4" key="1">
    <citation type="journal article" date="2019" name="Nat. Microbiol.">
        <title>Mediterranean grassland soil C-N compound turnover is dependent on rainfall and depth, and is mediated by genomically divergent microorganisms.</title>
        <authorList>
            <person name="Diamond S."/>
            <person name="Andeer P.F."/>
            <person name="Li Z."/>
            <person name="Crits-Christoph A."/>
            <person name="Burstein D."/>
            <person name="Anantharaman K."/>
            <person name="Lane K.R."/>
            <person name="Thomas B.C."/>
            <person name="Pan C."/>
            <person name="Northen T.R."/>
            <person name="Banfield J.F."/>
        </authorList>
    </citation>
    <scope>NUCLEOTIDE SEQUENCE [LARGE SCALE GENOMIC DNA]</scope>
    <source>
        <strain evidence="3">WS_4</strain>
    </source>
</reference>
<dbReference type="InterPro" id="IPR027417">
    <property type="entry name" value="P-loop_NTPase"/>
</dbReference>
<name>A0A538SLT4_UNCEI</name>
<feature type="region of interest" description="Disordered" evidence="1">
    <location>
        <begin position="83"/>
        <end position="137"/>
    </location>
</feature>
<feature type="compositionally biased region" description="Low complexity" evidence="1">
    <location>
        <begin position="118"/>
        <end position="132"/>
    </location>
</feature>
<dbReference type="InterPro" id="IPR003439">
    <property type="entry name" value="ABC_transporter-like_ATP-bd"/>
</dbReference>
<dbReference type="AlphaFoldDB" id="A0A538SLT4"/>
<keyword evidence="3" id="KW-0547">Nucleotide-binding</keyword>
<dbReference type="EMBL" id="VBOU01000104">
    <property type="protein sequence ID" value="TMQ52322.1"/>
    <property type="molecule type" value="Genomic_DNA"/>
</dbReference>
<protein>
    <submittedName>
        <fullName evidence="3">ATP-binding cassette domain-containing protein</fullName>
    </submittedName>
</protein>
<dbReference type="GO" id="GO:0005524">
    <property type="term" value="F:ATP binding"/>
    <property type="evidence" value="ECO:0007669"/>
    <property type="project" value="UniProtKB-KW"/>
</dbReference>
<feature type="compositionally biased region" description="Gly residues" evidence="1">
    <location>
        <begin position="8"/>
        <end position="20"/>
    </location>
</feature>
<evidence type="ECO:0000256" key="1">
    <source>
        <dbReference type="SAM" id="MobiDB-lite"/>
    </source>
</evidence>
<proteinExistence type="predicted"/>
<dbReference type="Proteomes" id="UP000319829">
    <property type="component" value="Unassembled WGS sequence"/>
</dbReference>
<dbReference type="Pfam" id="PF00005">
    <property type="entry name" value="ABC_tran"/>
    <property type="match status" value="1"/>
</dbReference>
<keyword evidence="3" id="KW-0067">ATP-binding</keyword>